<comment type="subcellular location">
    <subcellularLocation>
        <location evidence="2">Membrane</location>
        <topology evidence="2">Multi-pass membrane protein</topology>
    </subcellularLocation>
</comment>
<evidence type="ECO:0000256" key="11">
    <source>
        <dbReference type="ARBA" id="ARBA00023136"/>
    </source>
</evidence>
<dbReference type="EC" id="2.3.2.27" evidence="3"/>
<keyword evidence="10" id="KW-1133">Transmembrane helix</keyword>
<name>A0ABQ7YDJ2_BRANA</name>
<comment type="caution">
    <text evidence="13">The sequence shown here is derived from an EMBL/GenBank/DDBJ whole genome shotgun (WGS) entry which is preliminary data.</text>
</comment>
<keyword evidence="6" id="KW-0479">Metal-binding</keyword>
<evidence type="ECO:0000259" key="12">
    <source>
        <dbReference type="Pfam" id="PF12483"/>
    </source>
</evidence>
<evidence type="ECO:0000256" key="4">
    <source>
        <dbReference type="ARBA" id="ARBA00022679"/>
    </source>
</evidence>
<sequence length="420" mass="46682">MYTLMDLAAAALCIGFASLMKFSSISKKMTCELLRRAIPVNDLKGLGEFLENNKIENPTVVVHGTVGSNSTVENSRLGVFVKERASLELKKMKLFVSAVLDSSCTIIEGMASLELKKMNLIVSAVPDSSRTIIKETDSVKFEKTKLFDLAVQESKTIFVSRKGSSLDDGTAQVYVLNYQYAAGFYDTLKTYCSTEPVIAYFKSPVSDEKIKITEDIDCKKCSQVLEIGTYLTVVGRAERDKDGAPTIGNAYQFFIGHRELNELVTNLESESEGCATLSFSLTAVEAELAQSPKLEFSVSQTINTMTISDYDDTAEGKKVCTYYKLESIPACLMRMWCGTVHGRWSWPALCFSLKETTKRQLLIDSSFQTQSYSHLEESERKKPVRLTHAIPGESKTLEYESNLTLEQSDVASSMISATWE</sequence>
<evidence type="ECO:0000256" key="6">
    <source>
        <dbReference type="ARBA" id="ARBA00022723"/>
    </source>
</evidence>
<evidence type="ECO:0000256" key="5">
    <source>
        <dbReference type="ARBA" id="ARBA00022692"/>
    </source>
</evidence>
<evidence type="ECO:0000313" key="13">
    <source>
        <dbReference type="EMBL" id="KAH0866227.1"/>
    </source>
</evidence>
<evidence type="ECO:0000256" key="3">
    <source>
        <dbReference type="ARBA" id="ARBA00012483"/>
    </source>
</evidence>
<keyword evidence="7" id="KW-0863">Zinc-finger</keyword>
<evidence type="ECO:0000313" key="14">
    <source>
        <dbReference type="Proteomes" id="UP000824890"/>
    </source>
</evidence>
<dbReference type="InterPro" id="IPR022170">
    <property type="entry name" value="MUL1-like"/>
</dbReference>
<dbReference type="EMBL" id="JAGKQM010000018">
    <property type="protein sequence ID" value="KAH0866227.1"/>
    <property type="molecule type" value="Genomic_DNA"/>
</dbReference>
<dbReference type="Pfam" id="PF12483">
    <property type="entry name" value="GIDE"/>
    <property type="match status" value="1"/>
</dbReference>
<evidence type="ECO:0000256" key="8">
    <source>
        <dbReference type="ARBA" id="ARBA00022786"/>
    </source>
</evidence>
<keyword evidence="9" id="KW-0862">Zinc</keyword>
<evidence type="ECO:0000256" key="7">
    <source>
        <dbReference type="ARBA" id="ARBA00022771"/>
    </source>
</evidence>
<dbReference type="Proteomes" id="UP000824890">
    <property type="component" value="Unassembled WGS sequence"/>
</dbReference>
<evidence type="ECO:0000256" key="9">
    <source>
        <dbReference type="ARBA" id="ARBA00022833"/>
    </source>
</evidence>
<organism evidence="13 14">
    <name type="scientific">Brassica napus</name>
    <name type="common">Rape</name>
    <dbReference type="NCBI Taxonomy" id="3708"/>
    <lineage>
        <taxon>Eukaryota</taxon>
        <taxon>Viridiplantae</taxon>
        <taxon>Streptophyta</taxon>
        <taxon>Embryophyta</taxon>
        <taxon>Tracheophyta</taxon>
        <taxon>Spermatophyta</taxon>
        <taxon>Magnoliopsida</taxon>
        <taxon>eudicotyledons</taxon>
        <taxon>Gunneridae</taxon>
        <taxon>Pentapetalae</taxon>
        <taxon>rosids</taxon>
        <taxon>malvids</taxon>
        <taxon>Brassicales</taxon>
        <taxon>Brassicaceae</taxon>
        <taxon>Brassiceae</taxon>
        <taxon>Brassica</taxon>
    </lineage>
</organism>
<dbReference type="PANTHER" id="PTHR47568:SF3">
    <property type="entry name" value="RING-TYPE E3 UBIQUITIN TRANSFERASE"/>
    <property type="match status" value="1"/>
</dbReference>
<keyword evidence="8" id="KW-0833">Ubl conjugation pathway</keyword>
<gene>
    <name evidence="13" type="ORF">HID58_083438</name>
</gene>
<evidence type="ECO:0000256" key="2">
    <source>
        <dbReference type="ARBA" id="ARBA00004141"/>
    </source>
</evidence>
<comment type="catalytic activity">
    <reaction evidence="1">
        <text>S-ubiquitinyl-[E2 ubiquitin-conjugating enzyme]-L-cysteine + [acceptor protein]-L-lysine = [E2 ubiquitin-conjugating enzyme]-L-cysteine + N(6)-ubiquitinyl-[acceptor protein]-L-lysine.</text>
        <dbReference type="EC" id="2.3.2.27"/>
    </reaction>
</comment>
<keyword evidence="4" id="KW-0808">Transferase</keyword>
<proteinExistence type="predicted"/>
<keyword evidence="11" id="KW-0472">Membrane</keyword>
<feature type="domain" description="E3 Ubiquitin ligase MUL1-like" evidence="12">
    <location>
        <begin position="223"/>
        <end position="282"/>
    </location>
</feature>
<keyword evidence="5" id="KW-0812">Transmembrane</keyword>
<keyword evidence="14" id="KW-1185">Reference proteome</keyword>
<protein>
    <recommendedName>
        <fullName evidence="3">RING-type E3 ubiquitin transferase</fullName>
        <ecNumber evidence="3">2.3.2.27</ecNumber>
    </recommendedName>
</protein>
<evidence type="ECO:0000256" key="10">
    <source>
        <dbReference type="ARBA" id="ARBA00022989"/>
    </source>
</evidence>
<accession>A0ABQ7YDJ2</accession>
<dbReference type="PANTHER" id="PTHR47568">
    <property type="match status" value="1"/>
</dbReference>
<reference evidence="13 14" key="1">
    <citation type="submission" date="2021-05" db="EMBL/GenBank/DDBJ databases">
        <title>Genome Assembly of Synthetic Allotetraploid Brassica napus Reveals Homoeologous Exchanges between Subgenomes.</title>
        <authorList>
            <person name="Davis J.T."/>
        </authorList>
    </citation>
    <scope>NUCLEOTIDE SEQUENCE [LARGE SCALE GENOMIC DNA]</scope>
    <source>
        <strain evidence="14">cv. Da-Ae</strain>
        <tissue evidence="13">Seedling</tissue>
    </source>
</reference>
<evidence type="ECO:0000256" key="1">
    <source>
        <dbReference type="ARBA" id="ARBA00000900"/>
    </source>
</evidence>
<dbReference type="InterPro" id="IPR044231">
    <property type="entry name" value="SP1/SPL1"/>
</dbReference>